<feature type="compositionally biased region" description="Low complexity" evidence="4">
    <location>
        <begin position="525"/>
        <end position="558"/>
    </location>
</feature>
<sequence length="702" mass="76393">MDKPAMVLRDAVEQALRLAAEGKKPENIAPALKEGLNALLVLRSAHRDYCDDTESLRELTTTAKSTLDETNLQLQNLVYERRHYANEIYACENFPSKYSEDQMELISEEEFMQTAPQAHTQSEDSHERMKQRILWETHQRNQALSRFEALKSMKNAREADLATKRRQLDQYSSTLKSLKRTAQPLQQQLKMQPLEGIIQNSAAQLLPLPLYILYTQAAAAATAFGLGVSPTIQGSMEEAEAELNAASDSASRLHSSQLMTERDPNVRAAKRAKLMSSPQLMYKVHPLSVNLSLASGQEPPAELVFSYLPTLHLVTVDARSSTDAAILPQLVQGDSGSLLPTEAARQLLQGRRFDTVEGKGKPYRWAQHLAGLDFVPAIGFPGTAADQAASVEMQQALRQAWHEQRIPAFVDSFTTARQADIALRPQLDSLGKLKLPEMPFLPAKTARPLCKLKLWAEVFDRAPIPTPAATRTSTPAQPPLKAVEDSLPPGFQPASAAAAATAGRGDESEEEGMLEEEDEPPRPAPAAAATTAATPSTRPNSATTSTLDEAEAAIPPGAEAKRAAGPTAGEDTKVGSDPKPATAGETHEPVLLTNPTAVRRFRLVLRDDEHELEAQVSLQCLTYPDHAPVWSGVHIKHSPRGARKEGPGSTDAAPSASAEQKTSLEHQANSLEVAAICPELKSRQVKLVLHRASSSFRSLMPT</sequence>
<keyword evidence="6" id="KW-1185">Reference proteome</keyword>
<keyword evidence="3" id="KW-0539">Nucleus</keyword>
<protein>
    <recommendedName>
        <fullName evidence="7">THO complex subunit 5</fullName>
    </recommendedName>
</protein>
<dbReference type="InterPro" id="IPR019163">
    <property type="entry name" value="THO_Thoc5"/>
</dbReference>
<feature type="region of interest" description="Disordered" evidence="4">
    <location>
        <begin position="636"/>
        <end position="665"/>
    </location>
</feature>
<evidence type="ECO:0000256" key="3">
    <source>
        <dbReference type="ARBA" id="ARBA00023242"/>
    </source>
</evidence>
<dbReference type="PANTHER" id="PTHR13375">
    <property type="entry name" value="FMS INTERACTING PROTEIN"/>
    <property type="match status" value="1"/>
</dbReference>
<feature type="region of interest" description="Disordered" evidence="4">
    <location>
        <begin position="465"/>
        <end position="593"/>
    </location>
</feature>
<evidence type="ECO:0008006" key="7">
    <source>
        <dbReference type="Google" id="ProtNLM"/>
    </source>
</evidence>
<dbReference type="EMBL" id="JALJOV010000187">
    <property type="protein sequence ID" value="KAK9866129.1"/>
    <property type="molecule type" value="Genomic_DNA"/>
</dbReference>
<dbReference type="GO" id="GO:0006406">
    <property type="term" value="P:mRNA export from nucleus"/>
    <property type="evidence" value="ECO:0007669"/>
    <property type="project" value="TreeGrafter"/>
</dbReference>
<evidence type="ECO:0000256" key="2">
    <source>
        <dbReference type="ARBA" id="ARBA00008044"/>
    </source>
</evidence>
<evidence type="ECO:0000313" key="6">
    <source>
        <dbReference type="Proteomes" id="UP001485043"/>
    </source>
</evidence>
<dbReference type="Proteomes" id="UP001485043">
    <property type="component" value="Unassembled WGS sequence"/>
</dbReference>
<accession>A0AAW1TCL4</accession>
<dbReference type="AlphaFoldDB" id="A0AAW1TCL4"/>
<reference evidence="5 6" key="1">
    <citation type="journal article" date="2024" name="Nat. Commun.">
        <title>Phylogenomics reveals the evolutionary origins of lichenization in chlorophyte algae.</title>
        <authorList>
            <person name="Puginier C."/>
            <person name="Libourel C."/>
            <person name="Otte J."/>
            <person name="Skaloud P."/>
            <person name="Haon M."/>
            <person name="Grisel S."/>
            <person name="Petersen M."/>
            <person name="Berrin J.G."/>
            <person name="Delaux P.M."/>
            <person name="Dal Grande F."/>
            <person name="Keller J."/>
        </authorList>
    </citation>
    <scope>NUCLEOTIDE SEQUENCE [LARGE SCALE GENOMIC DNA]</scope>
    <source>
        <strain evidence="5 6">SAG 2523</strain>
    </source>
</reference>
<feature type="compositionally biased region" description="Acidic residues" evidence="4">
    <location>
        <begin position="507"/>
        <end position="519"/>
    </location>
</feature>
<evidence type="ECO:0000256" key="1">
    <source>
        <dbReference type="ARBA" id="ARBA00004123"/>
    </source>
</evidence>
<evidence type="ECO:0000256" key="4">
    <source>
        <dbReference type="SAM" id="MobiDB-lite"/>
    </source>
</evidence>
<comment type="subcellular location">
    <subcellularLocation>
        <location evidence="1">Nucleus</location>
    </subcellularLocation>
</comment>
<dbReference type="GO" id="GO:0003729">
    <property type="term" value="F:mRNA binding"/>
    <property type="evidence" value="ECO:0007669"/>
    <property type="project" value="TreeGrafter"/>
</dbReference>
<dbReference type="GO" id="GO:0000445">
    <property type="term" value="C:THO complex part of transcription export complex"/>
    <property type="evidence" value="ECO:0007669"/>
    <property type="project" value="TreeGrafter"/>
</dbReference>
<proteinExistence type="inferred from homology"/>
<evidence type="ECO:0000313" key="5">
    <source>
        <dbReference type="EMBL" id="KAK9866129.1"/>
    </source>
</evidence>
<comment type="caution">
    <text evidence="5">The sequence shown here is derived from an EMBL/GenBank/DDBJ whole genome shotgun (WGS) entry which is preliminary data.</text>
</comment>
<dbReference type="Pfam" id="PF09766">
    <property type="entry name" value="FmiP_Thoc5"/>
    <property type="match status" value="1"/>
</dbReference>
<name>A0AAW1TCL4_9CHLO</name>
<dbReference type="PANTHER" id="PTHR13375:SF3">
    <property type="entry name" value="THO COMPLEX SUBUNIT 5 HOMOLOG"/>
    <property type="match status" value="1"/>
</dbReference>
<comment type="similarity">
    <text evidence="2">Belongs to the THOC5 family.</text>
</comment>
<organism evidence="5 6">
    <name type="scientific">Apatococcus fuscideae</name>
    <dbReference type="NCBI Taxonomy" id="2026836"/>
    <lineage>
        <taxon>Eukaryota</taxon>
        <taxon>Viridiplantae</taxon>
        <taxon>Chlorophyta</taxon>
        <taxon>core chlorophytes</taxon>
        <taxon>Trebouxiophyceae</taxon>
        <taxon>Chlorellales</taxon>
        <taxon>Chlorellaceae</taxon>
        <taxon>Apatococcus</taxon>
    </lineage>
</organism>
<gene>
    <name evidence="5" type="ORF">WJX84_007938</name>
</gene>